<keyword evidence="2" id="KW-1133">Transmembrane helix</keyword>
<name>S8DYD7_9LAMI</name>
<evidence type="ECO:0000256" key="1">
    <source>
        <dbReference type="ARBA" id="ARBA00022448"/>
    </source>
</evidence>
<proteinExistence type="predicted"/>
<keyword evidence="4" id="KW-1185">Reference proteome</keyword>
<dbReference type="PANTHER" id="PTHR48023">
    <property type="entry name" value="D-XYLOSE-PROTON SYMPORTER-LIKE 2"/>
    <property type="match status" value="1"/>
</dbReference>
<dbReference type="PANTHER" id="PTHR48023:SF6">
    <property type="entry name" value="D-XYLOSE-PROTON SYMPORTER-LIKE 3, CHLOROPLASTIC"/>
    <property type="match status" value="1"/>
</dbReference>
<dbReference type="EMBL" id="AUSU01004505">
    <property type="protein sequence ID" value="EPS64962.1"/>
    <property type="molecule type" value="Genomic_DNA"/>
</dbReference>
<evidence type="ECO:0000313" key="3">
    <source>
        <dbReference type="EMBL" id="EPS64962.1"/>
    </source>
</evidence>
<evidence type="ECO:0008006" key="5">
    <source>
        <dbReference type="Google" id="ProtNLM"/>
    </source>
</evidence>
<feature type="transmembrane region" description="Helical" evidence="2">
    <location>
        <begin position="104"/>
        <end position="126"/>
    </location>
</feature>
<dbReference type="AlphaFoldDB" id="S8DYD7"/>
<accession>S8DYD7</accession>
<dbReference type="InterPro" id="IPR050820">
    <property type="entry name" value="MFS_Sugar_Transporter"/>
</dbReference>
<keyword evidence="2" id="KW-0812">Transmembrane</keyword>
<organism evidence="3 4">
    <name type="scientific">Genlisea aurea</name>
    <dbReference type="NCBI Taxonomy" id="192259"/>
    <lineage>
        <taxon>Eukaryota</taxon>
        <taxon>Viridiplantae</taxon>
        <taxon>Streptophyta</taxon>
        <taxon>Embryophyta</taxon>
        <taxon>Tracheophyta</taxon>
        <taxon>Spermatophyta</taxon>
        <taxon>Magnoliopsida</taxon>
        <taxon>eudicotyledons</taxon>
        <taxon>Gunneridae</taxon>
        <taxon>Pentapetalae</taxon>
        <taxon>asterids</taxon>
        <taxon>lamiids</taxon>
        <taxon>Lamiales</taxon>
        <taxon>Lentibulariaceae</taxon>
        <taxon>Genlisea</taxon>
    </lineage>
</organism>
<comment type="caution">
    <text evidence="3">The sequence shown here is derived from an EMBL/GenBank/DDBJ whole genome shotgun (WGS) entry which is preliminary data.</text>
</comment>
<dbReference type="Proteomes" id="UP000015453">
    <property type="component" value="Unassembled WGS sequence"/>
</dbReference>
<feature type="transmembrane region" description="Helical" evidence="2">
    <location>
        <begin position="60"/>
        <end position="84"/>
    </location>
</feature>
<dbReference type="OrthoDB" id="6612291at2759"/>
<protein>
    <recommendedName>
        <fullName evidence="5">Major facilitator superfamily (MFS) profile domain-containing protein</fullName>
    </recommendedName>
</protein>
<keyword evidence="2" id="KW-0472">Membrane</keyword>
<reference evidence="3 4" key="1">
    <citation type="journal article" date="2013" name="BMC Genomics">
        <title>The miniature genome of a carnivorous plant Genlisea aurea contains a low number of genes and short non-coding sequences.</title>
        <authorList>
            <person name="Leushkin E.V."/>
            <person name="Sutormin R.A."/>
            <person name="Nabieva E.R."/>
            <person name="Penin A.A."/>
            <person name="Kondrashov A.S."/>
            <person name="Logacheva M.D."/>
        </authorList>
    </citation>
    <scope>NUCLEOTIDE SEQUENCE [LARGE SCALE GENOMIC DNA]</scope>
</reference>
<dbReference type="GO" id="GO:1904659">
    <property type="term" value="P:D-glucose transmembrane transport"/>
    <property type="evidence" value="ECO:0007669"/>
    <property type="project" value="TreeGrafter"/>
</dbReference>
<sequence length="127" mass="13380">MTAANARRASSRRDFFSVDGLSAIPLWQSRSGRELVKAGASSAEGDRLTSGSELTQQAEVFAWSSVLLPFLFPALGGLLFGYDIGATSGATISLQSPELSGTNWFNLSAVQIGSVVCFKSIAYAVLV</sequence>
<gene>
    <name evidence="3" type="ORF">M569_09818</name>
</gene>
<evidence type="ECO:0000256" key="2">
    <source>
        <dbReference type="SAM" id="Phobius"/>
    </source>
</evidence>
<keyword evidence="1" id="KW-0813">Transport</keyword>
<evidence type="ECO:0000313" key="4">
    <source>
        <dbReference type="Proteomes" id="UP000015453"/>
    </source>
</evidence>